<organism evidence="2 3">
    <name type="scientific">Streptomyces bottropensis ATCC 25435</name>
    <dbReference type="NCBI Taxonomy" id="1054862"/>
    <lineage>
        <taxon>Bacteria</taxon>
        <taxon>Bacillati</taxon>
        <taxon>Actinomycetota</taxon>
        <taxon>Actinomycetes</taxon>
        <taxon>Kitasatosporales</taxon>
        <taxon>Streptomycetaceae</taxon>
        <taxon>Streptomyces</taxon>
    </lineage>
</organism>
<dbReference type="EMBL" id="KB405067">
    <property type="protein sequence ID" value="EMF55856.1"/>
    <property type="molecule type" value="Genomic_DNA"/>
</dbReference>
<protein>
    <submittedName>
        <fullName evidence="2">Uncharacterized protein</fullName>
    </submittedName>
</protein>
<evidence type="ECO:0000313" key="2">
    <source>
        <dbReference type="EMBL" id="EMF55856.1"/>
    </source>
</evidence>
<name>M3EHS1_9ACTN</name>
<reference evidence="3" key="1">
    <citation type="journal article" date="2013" name="Genome Announc.">
        <title>Draft Genome Sequence of Streptomyces bottropensis ATCC 25435, a Bottromycin-Producing Actinomycete.</title>
        <authorList>
            <person name="Zhang H."/>
            <person name="Zhou W."/>
            <person name="Zhuang Y."/>
            <person name="Liang X."/>
            <person name="Liu T."/>
        </authorList>
    </citation>
    <scope>NUCLEOTIDE SEQUENCE [LARGE SCALE GENOMIC DNA]</scope>
    <source>
        <strain evidence="3">ATCC 25435</strain>
    </source>
</reference>
<sequence length="49" mass="5644">MRRQVFAARYEREAAWREFKIDESMTVPSTSASVRGVHGCDARPQHHGE</sequence>
<feature type="region of interest" description="Disordered" evidence="1">
    <location>
        <begin position="28"/>
        <end position="49"/>
    </location>
</feature>
<evidence type="ECO:0000256" key="1">
    <source>
        <dbReference type="SAM" id="MobiDB-lite"/>
    </source>
</evidence>
<dbReference type="Proteomes" id="UP000030760">
    <property type="component" value="Unassembled WGS sequence"/>
</dbReference>
<accession>M3EHS1</accession>
<gene>
    <name evidence="2" type="ORF">SBD_3169</name>
</gene>
<evidence type="ECO:0000313" key="3">
    <source>
        <dbReference type="Proteomes" id="UP000030760"/>
    </source>
</evidence>
<dbReference type="AlphaFoldDB" id="M3EHS1"/>
<feature type="compositionally biased region" description="Basic and acidic residues" evidence="1">
    <location>
        <begin position="38"/>
        <end position="49"/>
    </location>
</feature>
<proteinExistence type="predicted"/>